<organism evidence="1 2">
    <name type="scientific">Vibrio coralliirubri</name>
    <dbReference type="NCBI Taxonomy" id="1516159"/>
    <lineage>
        <taxon>Bacteria</taxon>
        <taxon>Pseudomonadati</taxon>
        <taxon>Pseudomonadota</taxon>
        <taxon>Gammaproteobacteria</taxon>
        <taxon>Vibrionales</taxon>
        <taxon>Vibrionaceae</taxon>
        <taxon>Vibrio</taxon>
    </lineage>
</organism>
<sequence length="285" mass="32178">MGNEQTISEPLRSSGEKGVHSKIDWINEAESKLVSALILREAAKEKSLELKQITSSRRASSQDVFNLLQPRESANKSSFLLLGYAIELLLKSGVVSLLIYAPKHLLERKVQNYSHNLLRISDDLHIKLNKAERGLLTKLSSFIVNETRYPVTVNSIQEYCEKTNKITAQLSSEKLFELGVGIYENIKSVIQDIDGTEQNPKLYNKVDIDSDGYVTFRVGGSLPPILIIKYSGNQVTFGKNNLSDLKLLIEHNYTNCIQSHLMLKSWDYADIYLVCEKKGLTKLSR</sequence>
<evidence type="ECO:0000313" key="2">
    <source>
        <dbReference type="Proteomes" id="UP000041625"/>
    </source>
</evidence>
<reference evidence="1 2" key="1">
    <citation type="submission" date="2014-06" db="EMBL/GenBank/DDBJ databases">
        <authorList>
            <person name="Le Roux F."/>
        </authorList>
    </citation>
    <scope>NUCLEOTIDE SEQUENCE [LARGE SCALE GENOMIC DNA]</scope>
    <source>
        <strain evidence="1 2">J2-31</strain>
    </source>
</reference>
<evidence type="ECO:0000313" key="1">
    <source>
        <dbReference type="EMBL" id="CDT71764.1"/>
    </source>
</evidence>
<dbReference type="Proteomes" id="UP000041625">
    <property type="component" value="Unassembled WGS sequence"/>
</dbReference>
<protein>
    <submittedName>
        <fullName evidence="1">Uncharacterized protein</fullName>
    </submittedName>
</protein>
<dbReference type="RefSeq" id="WP_050650639.1">
    <property type="nucleotide sequence ID" value="NZ_LK933977.1"/>
</dbReference>
<accession>A0AA86XB83</accession>
<dbReference type="AlphaFoldDB" id="A0AA86XB83"/>
<keyword evidence="2" id="KW-1185">Reference proteome</keyword>
<name>A0AA86XB83_9VIBR</name>
<gene>
    <name evidence="1" type="ORF">VCR31J2_1290086</name>
</gene>
<dbReference type="EMBL" id="CCKJ01000034">
    <property type="protein sequence ID" value="CDT71764.1"/>
    <property type="molecule type" value="Genomic_DNA"/>
</dbReference>
<comment type="caution">
    <text evidence="1">The sequence shown here is derived from an EMBL/GenBank/DDBJ whole genome shotgun (WGS) entry which is preliminary data.</text>
</comment>
<proteinExistence type="predicted"/>